<dbReference type="AlphaFoldDB" id="A0A1I0FK86"/>
<organism evidence="2 3">
    <name type="scientific">Nonomuraea wenchangensis</name>
    <dbReference type="NCBI Taxonomy" id="568860"/>
    <lineage>
        <taxon>Bacteria</taxon>
        <taxon>Bacillati</taxon>
        <taxon>Actinomycetota</taxon>
        <taxon>Actinomycetes</taxon>
        <taxon>Streptosporangiales</taxon>
        <taxon>Streptosporangiaceae</taxon>
        <taxon>Nonomuraea</taxon>
    </lineage>
</organism>
<keyword evidence="1" id="KW-0732">Signal</keyword>
<feature type="signal peptide" evidence="1">
    <location>
        <begin position="1"/>
        <end position="23"/>
    </location>
</feature>
<gene>
    <name evidence="2" type="ORF">SAMN05421811_103480</name>
</gene>
<reference evidence="2 3" key="1">
    <citation type="submission" date="2016-10" db="EMBL/GenBank/DDBJ databases">
        <authorList>
            <person name="de Groot N.N."/>
        </authorList>
    </citation>
    <scope>NUCLEOTIDE SEQUENCE [LARGE SCALE GENOMIC DNA]</scope>
    <source>
        <strain evidence="2 3">CGMCC 4.5598</strain>
    </source>
</reference>
<protein>
    <submittedName>
        <fullName evidence="2">Uncharacterized protein</fullName>
    </submittedName>
</protein>
<feature type="chain" id="PRO_5011543021" evidence="1">
    <location>
        <begin position="24"/>
        <end position="162"/>
    </location>
</feature>
<accession>A0A1I0FK86</accession>
<dbReference type="EMBL" id="FOHX01000003">
    <property type="protein sequence ID" value="SET57865.1"/>
    <property type="molecule type" value="Genomic_DNA"/>
</dbReference>
<sequence length="162" mass="17011">MKKIMIAAGAALTVLTTGSTASAEETTAAVAPVPGEVFIDDDNVGVHRAGQAVITLAAVQLPEAGNYLLHASLDFAQDGGTPRKTGARCDFQLPNERLVWYGMQTSIVGPEEEGTLSFQTAVTTTAPGPVNLKCYSFLNGGPDVFFNHATLTAQSVPKITRF</sequence>
<dbReference type="Proteomes" id="UP000199361">
    <property type="component" value="Unassembled WGS sequence"/>
</dbReference>
<name>A0A1I0FK86_9ACTN</name>
<keyword evidence="3" id="KW-1185">Reference proteome</keyword>
<evidence type="ECO:0000313" key="2">
    <source>
        <dbReference type="EMBL" id="SET57865.1"/>
    </source>
</evidence>
<evidence type="ECO:0000256" key="1">
    <source>
        <dbReference type="SAM" id="SignalP"/>
    </source>
</evidence>
<evidence type="ECO:0000313" key="3">
    <source>
        <dbReference type="Proteomes" id="UP000199361"/>
    </source>
</evidence>
<dbReference type="RefSeq" id="WP_143082202.1">
    <property type="nucleotide sequence ID" value="NZ_FOHX01000003.1"/>
</dbReference>
<proteinExistence type="predicted"/>